<dbReference type="InterPro" id="IPR045623">
    <property type="entry name" value="LigXa_C"/>
</dbReference>
<evidence type="ECO:0000256" key="5">
    <source>
        <dbReference type="ARBA" id="ARBA00023014"/>
    </source>
</evidence>
<organism evidence="7 8">
    <name type="scientific">Rugosimonospora acidiphila</name>
    <dbReference type="NCBI Taxonomy" id="556531"/>
    <lineage>
        <taxon>Bacteria</taxon>
        <taxon>Bacillati</taxon>
        <taxon>Actinomycetota</taxon>
        <taxon>Actinomycetes</taxon>
        <taxon>Micromonosporales</taxon>
        <taxon>Micromonosporaceae</taxon>
        <taxon>Rugosimonospora</taxon>
    </lineage>
</organism>
<dbReference type="InterPro" id="IPR036922">
    <property type="entry name" value="Rieske_2Fe-2S_sf"/>
</dbReference>
<evidence type="ECO:0000313" key="8">
    <source>
        <dbReference type="Proteomes" id="UP001501570"/>
    </source>
</evidence>
<dbReference type="SUPFAM" id="SSF50022">
    <property type="entry name" value="ISP domain"/>
    <property type="match status" value="1"/>
</dbReference>
<keyword evidence="1" id="KW-0001">2Fe-2S</keyword>
<accession>A0ABP9SNS6</accession>
<evidence type="ECO:0000259" key="6">
    <source>
        <dbReference type="PROSITE" id="PS51296"/>
    </source>
</evidence>
<sequence length="437" mass="49467">MLSEADNALLTQTGPGTPMGTVFRSFWIPALLSKEVPERDGTPVRVGLLGEKLVAFRDTSGRVGLLEARCPHRHANLFWGRNEDNGLRCVYHGWKFTVDGTCVDMPAEPADSTYKDRLRAVAYPTHEAGGIVWAYLGDPDNVPPFPAFDWTFLPEGYSYATKRLQQCNYFQNLEGELDSSHNYFLHREFQLPENGILAPEDMRRPDFYIAEAPHGLLVVVKRNLDSGNRYYRITPFMMPSYTIIPTEQAADEPDRFTAAVPLDDHNMWGYTVSWRRDRPLNEAELEEINSGRVSHAAVDPDTFIPLGNLGNDYLIDREAQRTRSFTGIPGVRVQDLAVQEDQDGPVCRRFEEHLGTTDRAIVATRRLMLRAARQVQQGTLPPQRDNASSYRLRSLAVEADSSTPWEDLWRERQGADNPDALPAKLEEVEEWASVDSE</sequence>
<dbReference type="Pfam" id="PF19301">
    <property type="entry name" value="LigXa_C"/>
    <property type="match status" value="1"/>
</dbReference>
<evidence type="ECO:0000313" key="7">
    <source>
        <dbReference type="EMBL" id="GAA5199862.1"/>
    </source>
</evidence>
<evidence type="ECO:0000256" key="4">
    <source>
        <dbReference type="ARBA" id="ARBA00023004"/>
    </source>
</evidence>
<dbReference type="Gene3D" id="2.102.10.10">
    <property type="entry name" value="Rieske [2Fe-2S] iron-sulphur domain"/>
    <property type="match status" value="1"/>
</dbReference>
<dbReference type="PANTHER" id="PTHR21266">
    <property type="entry name" value="IRON-SULFUR DOMAIN CONTAINING PROTEIN"/>
    <property type="match status" value="1"/>
</dbReference>
<dbReference type="PROSITE" id="PS51296">
    <property type="entry name" value="RIESKE"/>
    <property type="match status" value="1"/>
</dbReference>
<dbReference type="PANTHER" id="PTHR21266:SF59">
    <property type="entry name" value="BLR4922 PROTEIN"/>
    <property type="match status" value="1"/>
</dbReference>
<dbReference type="EMBL" id="BAABJQ010000040">
    <property type="protein sequence ID" value="GAA5199862.1"/>
    <property type="molecule type" value="Genomic_DNA"/>
</dbReference>
<dbReference type="InterPro" id="IPR017941">
    <property type="entry name" value="Rieske_2Fe-2S"/>
</dbReference>
<keyword evidence="2" id="KW-0479">Metal-binding</keyword>
<evidence type="ECO:0000256" key="2">
    <source>
        <dbReference type="ARBA" id="ARBA00022723"/>
    </source>
</evidence>
<comment type="caution">
    <text evidence="7">The sequence shown here is derived from an EMBL/GenBank/DDBJ whole genome shotgun (WGS) entry which is preliminary data.</text>
</comment>
<keyword evidence="4" id="KW-0408">Iron</keyword>
<feature type="domain" description="Rieske" evidence="6">
    <location>
        <begin position="27"/>
        <end position="134"/>
    </location>
</feature>
<keyword evidence="5" id="KW-0411">Iron-sulfur</keyword>
<dbReference type="RefSeq" id="WP_345638173.1">
    <property type="nucleotide sequence ID" value="NZ_BAABJQ010000040.1"/>
</dbReference>
<proteinExistence type="predicted"/>
<keyword evidence="8" id="KW-1185">Reference proteome</keyword>
<dbReference type="Proteomes" id="UP001501570">
    <property type="component" value="Unassembled WGS sequence"/>
</dbReference>
<name>A0ABP9SNS6_9ACTN</name>
<dbReference type="CDD" id="cd03479">
    <property type="entry name" value="Rieske_RO_Alpha_PhDO_like"/>
    <property type="match status" value="1"/>
</dbReference>
<evidence type="ECO:0000256" key="1">
    <source>
        <dbReference type="ARBA" id="ARBA00022714"/>
    </source>
</evidence>
<evidence type="ECO:0000256" key="3">
    <source>
        <dbReference type="ARBA" id="ARBA00023002"/>
    </source>
</evidence>
<keyword evidence="3" id="KW-0560">Oxidoreductase</keyword>
<dbReference type="InterPro" id="IPR050584">
    <property type="entry name" value="Cholesterol_7-desaturase"/>
</dbReference>
<dbReference type="Pfam" id="PF00355">
    <property type="entry name" value="Rieske"/>
    <property type="match status" value="1"/>
</dbReference>
<dbReference type="Gene3D" id="3.90.380.10">
    <property type="entry name" value="Naphthalene 1,2-dioxygenase Alpha Subunit, Chain A, domain 1"/>
    <property type="match status" value="1"/>
</dbReference>
<gene>
    <name evidence="7" type="ORF">GCM10023322_76430</name>
</gene>
<dbReference type="SUPFAM" id="SSF55961">
    <property type="entry name" value="Bet v1-like"/>
    <property type="match status" value="1"/>
</dbReference>
<reference evidence="8" key="1">
    <citation type="journal article" date="2019" name="Int. J. Syst. Evol. Microbiol.">
        <title>The Global Catalogue of Microorganisms (GCM) 10K type strain sequencing project: providing services to taxonomists for standard genome sequencing and annotation.</title>
        <authorList>
            <consortium name="The Broad Institute Genomics Platform"/>
            <consortium name="The Broad Institute Genome Sequencing Center for Infectious Disease"/>
            <person name="Wu L."/>
            <person name="Ma J."/>
        </authorList>
    </citation>
    <scope>NUCLEOTIDE SEQUENCE [LARGE SCALE GENOMIC DNA]</scope>
    <source>
        <strain evidence="8">JCM 18304</strain>
    </source>
</reference>
<protein>
    <submittedName>
        <fullName evidence="7">Rieske 2Fe-2S domain-containing protein</fullName>
    </submittedName>
</protein>